<evidence type="ECO:0000313" key="3">
    <source>
        <dbReference type="Proteomes" id="UP000612956"/>
    </source>
</evidence>
<reference evidence="2" key="2">
    <citation type="submission" date="2020-09" db="EMBL/GenBank/DDBJ databases">
        <authorList>
            <person name="Sun Q."/>
            <person name="Zhou Y."/>
        </authorList>
    </citation>
    <scope>NUCLEOTIDE SEQUENCE</scope>
    <source>
        <strain evidence="2">CGMCC 4.7278</strain>
    </source>
</reference>
<keyword evidence="2" id="KW-0808">Transferase</keyword>
<dbReference type="GO" id="GO:1990189">
    <property type="term" value="F:protein N-terminal-serine acetyltransferase activity"/>
    <property type="evidence" value="ECO:0007669"/>
    <property type="project" value="TreeGrafter"/>
</dbReference>
<dbReference type="SUPFAM" id="SSF55729">
    <property type="entry name" value="Acyl-CoA N-acyltransferases (Nat)"/>
    <property type="match status" value="1"/>
</dbReference>
<evidence type="ECO:0000259" key="1">
    <source>
        <dbReference type="PROSITE" id="PS51186"/>
    </source>
</evidence>
<dbReference type="InterPro" id="IPR016181">
    <property type="entry name" value="Acyl_CoA_acyltransferase"/>
</dbReference>
<gene>
    <name evidence="2" type="ORF">GCM10011591_04490</name>
</gene>
<dbReference type="PANTHER" id="PTHR43441">
    <property type="entry name" value="RIBOSOMAL-PROTEIN-SERINE ACETYLTRANSFERASE"/>
    <property type="match status" value="1"/>
</dbReference>
<organism evidence="2 3">
    <name type="scientific">Nocardia camponoti</name>
    <dbReference type="NCBI Taxonomy" id="1616106"/>
    <lineage>
        <taxon>Bacteria</taxon>
        <taxon>Bacillati</taxon>
        <taxon>Actinomycetota</taxon>
        <taxon>Actinomycetes</taxon>
        <taxon>Mycobacteriales</taxon>
        <taxon>Nocardiaceae</taxon>
        <taxon>Nocardia</taxon>
    </lineage>
</organism>
<dbReference type="PANTHER" id="PTHR43441:SF11">
    <property type="entry name" value="RIBOSOMAL-PROTEIN-SERINE ACETYLTRANSFERASE"/>
    <property type="match status" value="1"/>
</dbReference>
<dbReference type="Pfam" id="PF13302">
    <property type="entry name" value="Acetyltransf_3"/>
    <property type="match status" value="1"/>
</dbReference>
<dbReference type="AlphaFoldDB" id="A0A917Q9A4"/>
<evidence type="ECO:0000313" key="2">
    <source>
        <dbReference type="EMBL" id="GGK35963.1"/>
    </source>
</evidence>
<reference evidence="2" key="1">
    <citation type="journal article" date="2014" name="Int. J. Syst. Evol. Microbiol.">
        <title>Complete genome sequence of Corynebacterium casei LMG S-19264T (=DSM 44701T), isolated from a smear-ripened cheese.</title>
        <authorList>
            <consortium name="US DOE Joint Genome Institute (JGI-PGF)"/>
            <person name="Walter F."/>
            <person name="Albersmeier A."/>
            <person name="Kalinowski J."/>
            <person name="Ruckert C."/>
        </authorList>
    </citation>
    <scope>NUCLEOTIDE SEQUENCE</scope>
    <source>
        <strain evidence="2">CGMCC 4.7278</strain>
    </source>
</reference>
<dbReference type="EMBL" id="BMMW01000001">
    <property type="protein sequence ID" value="GGK35963.1"/>
    <property type="molecule type" value="Genomic_DNA"/>
</dbReference>
<accession>A0A917Q9A4</accession>
<dbReference type="PROSITE" id="PS51186">
    <property type="entry name" value="GNAT"/>
    <property type="match status" value="1"/>
</dbReference>
<dbReference type="InterPro" id="IPR051908">
    <property type="entry name" value="Ribosomal_N-acetyltransferase"/>
</dbReference>
<keyword evidence="3" id="KW-1185">Reference proteome</keyword>
<name>A0A917Q9A4_9NOCA</name>
<sequence length="214" mass="23826">MTLAAHWPVVDLRITTPTLELRWPDLDDLTALATLAAKGVHDPAVQPFSVEWTDGTPEERARRALTWHWRCLGEWRPEAWALNFVVVQDGEVVGSQTVAADNFAIRREVRTGSWLGIAHHGRGIGTEMRAAVLHLAFAHLGAETAVSGAFLDNVASTRVSRRLGYEVNGVDVHVVRGKRALQHRFRLTRTNWQPRHDISVSGVSSCLDFLDART</sequence>
<feature type="domain" description="N-acetyltransferase" evidence="1">
    <location>
        <begin position="43"/>
        <end position="188"/>
    </location>
</feature>
<dbReference type="GO" id="GO:0005737">
    <property type="term" value="C:cytoplasm"/>
    <property type="evidence" value="ECO:0007669"/>
    <property type="project" value="TreeGrafter"/>
</dbReference>
<proteinExistence type="predicted"/>
<dbReference type="Proteomes" id="UP000612956">
    <property type="component" value="Unassembled WGS sequence"/>
</dbReference>
<dbReference type="Gene3D" id="3.40.630.30">
    <property type="match status" value="1"/>
</dbReference>
<dbReference type="InterPro" id="IPR000182">
    <property type="entry name" value="GNAT_dom"/>
</dbReference>
<protein>
    <submittedName>
        <fullName evidence="2">Succinyl-CoA transferase</fullName>
    </submittedName>
</protein>
<comment type="caution">
    <text evidence="2">The sequence shown here is derived from an EMBL/GenBank/DDBJ whole genome shotgun (WGS) entry which is preliminary data.</text>
</comment>
<dbReference type="GO" id="GO:0008999">
    <property type="term" value="F:protein-N-terminal-alanine acetyltransferase activity"/>
    <property type="evidence" value="ECO:0007669"/>
    <property type="project" value="TreeGrafter"/>
</dbReference>
<dbReference type="RefSeq" id="WP_188827012.1">
    <property type="nucleotide sequence ID" value="NZ_BMMW01000001.1"/>
</dbReference>